<dbReference type="GO" id="GO:0003677">
    <property type="term" value="F:DNA binding"/>
    <property type="evidence" value="ECO:0007669"/>
    <property type="project" value="InterPro"/>
</dbReference>
<dbReference type="Pfam" id="PF11907">
    <property type="entry name" value="DUF3427"/>
    <property type="match status" value="1"/>
</dbReference>
<dbReference type="AlphaFoldDB" id="A0A6A2BKL2"/>
<dbReference type="GO" id="GO:0005829">
    <property type="term" value="C:cytosol"/>
    <property type="evidence" value="ECO:0007669"/>
    <property type="project" value="TreeGrafter"/>
</dbReference>
<comment type="caution">
    <text evidence="3">The sequence shown here is derived from an EMBL/GenBank/DDBJ whole genome shotgun (WGS) entry which is preliminary data.</text>
</comment>
<keyword evidence="3" id="KW-0067">ATP-binding</keyword>
<dbReference type="SUPFAM" id="SSF52540">
    <property type="entry name" value="P-loop containing nucleoside triphosphate hydrolases"/>
    <property type="match status" value="1"/>
</dbReference>
<dbReference type="Proteomes" id="UP000648077">
    <property type="component" value="Unassembled WGS sequence"/>
</dbReference>
<dbReference type="SMART" id="SM00487">
    <property type="entry name" value="DEXDc"/>
    <property type="match status" value="1"/>
</dbReference>
<evidence type="ECO:0000313" key="3">
    <source>
        <dbReference type="EMBL" id="MBF2229673.1"/>
    </source>
</evidence>
<name>A0A6A2BKL2_STAEP</name>
<dbReference type="InterPro" id="IPR021835">
    <property type="entry name" value="DUF3427"/>
</dbReference>
<gene>
    <name evidence="3" type="ORF">H3963_04265</name>
</gene>
<dbReference type="PROSITE" id="PS51192">
    <property type="entry name" value="HELICASE_ATP_BIND_1"/>
    <property type="match status" value="1"/>
</dbReference>
<keyword evidence="3" id="KW-0347">Helicase</keyword>
<dbReference type="InterPro" id="IPR058403">
    <property type="entry name" value="DUF8090"/>
</dbReference>
<dbReference type="SUPFAM" id="SSF56024">
    <property type="entry name" value="Phospholipase D/nuclease"/>
    <property type="match status" value="1"/>
</dbReference>
<accession>A0A6A2BKL2</accession>
<dbReference type="Pfam" id="PF13091">
    <property type="entry name" value="PLDc_2"/>
    <property type="match status" value="1"/>
</dbReference>
<dbReference type="GO" id="GO:0004386">
    <property type="term" value="F:helicase activity"/>
    <property type="evidence" value="ECO:0007669"/>
    <property type="project" value="UniProtKB-KW"/>
</dbReference>
<dbReference type="InterPro" id="IPR050742">
    <property type="entry name" value="Helicase_Restrict-Modif_Enz"/>
</dbReference>
<dbReference type="PROSITE" id="PS51194">
    <property type="entry name" value="HELICASE_CTER"/>
    <property type="match status" value="1"/>
</dbReference>
<dbReference type="Gene3D" id="3.40.50.300">
    <property type="entry name" value="P-loop containing nucleotide triphosphate hydrolases"/>
    <property type="match status" value="2"/>
</dbReference>
<dbReference type="Pfam" id="PF04851">
    <property type="entry name" value="ResIII"/>
    <property type="match status" value="1"/>
</dbReference>
<dbReference type="InterPro" id="IPR006935">
    <property type="entry name" value="Helicase/UvrB_N"/>
</dbReference>
<evidence type="ECO:0000259" key="2">
    <source>
        <dbReference type="PROSITE" id="PS51194"/>
    </source>
</evidence>
<reference evidence="3" key="1">
    <citation type="submission" date="2020-08" db="EMBL/GenBank/DDBJ databases">
        <title>Changes in the skin microbiome associated with squamous cell carcinoma in transplant recipients.</title>
        <authorList>
            <person name="Zaugg J."/>
            <person name="Krueger A."/>
            <person name="Lachner N."/>
        </authorList>
    </citation>
    <scope>NUCLEOTIDE SEQUENCE</scope>
    <source>
        <strain evidence="3">R5988</strain>
    </source>
</reference>
<evidence type="ECO:0000259" key="1">
    <source>
        <dbReference type="PROSITE" id="PS51192"/>
    </source>
</evidence>
<dbReference type="Pfam" id="PF26350">
    <property type="entry name" value="DUF8090"/>
    <property type="match status" value="1"/>
</dbReference>
<dbReference type="InterPro" id="IPR001650">
    <property type="entry name" value="Helicase_C-like"/>
</dbReference>
<dbReference type="GO" id="GO:0005524">
    <property type="term" value="F:ATP binding"/>
    <property type="evidence" value="ECO:0007669"/>
    <property type="project" value="InterPro"/>
</dbReference>
<dbReference type="PANTHER" id="PTHR47396:SF1">
    <property type="entry name" value="ATP-DEPENDENT HELICASE IRC3-RELATED"/>
    <property type="match status" value="1"/>
</dbReference>
<evidence type="ECO:0000313" key="4">
    <source>
        <dbReference type="Proteomes" id="UP000648077"/>
    </source>
</evidence>
<dbReference type="GO" id="GO:0016787">
    <property type="term" value="F:hydrolase activity"/>
    <property type="evidence" value="ECO:0007669"/>
    <property type="project" value="InterPro"/>
</dbReference>
<dbReference type="RefSeq" id="WP_002484438.1">
    <property type="nucleotide sequence ID" value="NZ_CABGJO010000004.1"/>
</dbReference>
<dbReference type="EMBL" id="JACGQI010000004">
    <property type="protein sequence ID" value="MBF2229673.1"/>
    <property type="molecule type" value="Genomic_DNA"/>
</dbReference>
<dbReference type="CDD" id="cd18032">
    <property type="entry name" value="DEXHc_RE_I_III_res"/>
    <property type="match status" value="1"/>
</dbReference>
<dbReference type="CDD" id="cd09204">
    <property type="entry name" value="PLDc_N_DEXD_b2"/>
    <property type="match status" value="1"/>
</dbReference>
<keyword evidence="3" id="KW-0378">Hydrolase</keyword>
<dbReference type="REBASE" id="401573">
    <property type="entry name" value="SepO47ORF2160P"/>
</dbReference>
<proteinExistence type="predicted"/>
<feature type="domain" description="Helicase C-terminal" evidence="2">
    <location>
        <begin position="440"/>
        <end position="623"/>
    </location>
</feature>
<keyword evidence="3" id="KW-0547">Nucleotide-binding</keyword>
<dbReference type="CDD" id="cd18799">
    <property type="entry name" value="SF2_C_EcoAI-like"/>
    <property type="match status" value="1"/>
</dbReference>
<dbReference type="PANTHER" id="PTHR47396">
    <property type="entry name" value="TYPE I RESTRICTION ENZYME ECOKI R PROTEIN"/>
    <property type="match status" value="1"/>
</dbReference>
<organism evidence="3 4">
    <name type="scientific">Staphylococcus epidermidis</name>
    <dbReference type="NCBI Taxonomy" id="1282"/>
    <lineage>
        <taxon>Bacteria</taxon>
        <taxon>Bacillati</taxon>
        <taxon>Bacillota</taxon>
        <taxon>Bacilli</taxon>
        <taxon>Bacillales</taxon>
        <taxon>Staphylococcaceae</taxon>
        <taxon>Staphylococcus</taxon>
    </lineage>
</organism>
<protein>
    <submittedName>
        <fullName evidence="3">DEAD/DEAH box helicase</fullName>
    </submittedName>
</protein>
<sequence length="952" mass="110545">MSNLIQDIKQSLYKGFIDKDSSHKGNFVPRLLVNNKEENVLSTIIDQLHNCQSFCISVAFITESGLASLKSHFYDLSKKGVKGRIITSNYLGFNSPKMFEELLKLENVEVKLTNIEGFHAKGYIFEHHNHTSFIIGSSNLTSNALKLNYEHNLFLSTHKNGDLVNNIKYKFDELWDSSFSLTNEWINEYKQSFEYQTLQKVFDNTVVQNSDIKKFNESKLIKPNLMQEHALKSLESLRNVGEEKGLIISATGTGKTILCALDVRAYSPDKFLFIVHNEGILNRAIEEFKKVFPYEDESNFGLLTGKRKDHDAKFLFATIQTLSKKENYKLFNSNHFDYIVFDEAHRIAASSYQKIFNYFKPNFLLGMTATPERTDELNIFELFNYNIAYEIRLQEALESNILCPFHYFGVTDYIQNEMSQEDAFNLKYLASNERVEHIIKKTNYYGYSGDVLKGLIFVSSRGEAYQLANQLSKRGISSVGLTGKDSIAYRAETIQQLKEGSINYIITVDLFNEGIDIPEINQVVMLRPTKSSIIFIQQLGRGLRKSTNKEFVTVIDFIGNYKTNYMIPIALSGNKSQNKDNYRKFLTDTTVLNGVSTINFEEVAKNKIYNSLDSVKLNQPKLIKEAFNNVKDRIGKLPLLMDFINNDSIDPSVIFSRFKNYYEFLIKNKIIENELSINEFKNLTFLSRQLTPGLKKVDIDVLKEIIQNDVTYENLTKKMLNINNDISEYDINTSLSILDFTFFKKTIGKTYGLPLIQYKDNLICLANEFKEALNKPLFNTFIHDLIDLANYNNDRYQNKKNSLILYNKYSREDFVKLLNWDKDESGTINGYRMKHRTLPLFITYDKHENISDNTKYDDEFLSQDELKWYTRSNRKLTSPEVQNILKHEESNTDMYIFVKKRDDEGKYFYYLGKAKYIKGTEKQDYMPNGNSVVTMHLSMNTSIRDDIYRYIT</sequence>
<dbReference type="InterPro" id="IPR014001">
    <property type="entry name" value="Helicase_ATP-bd"/>
</dbReference>
<dbReference type="Pfam" id="PF00271">
    <property type="entry name" value="Helicase_C"/>
    <property type="match status" value="1"/>
</dbReference>
<dbReference type="InterPro" id="IPR025202">
    <property type="entry name" value="PLD-like_dom"/>
</dbReference>
<dbReference type="SMART" id="SM00490">
    <property type="entry name" value="HELICc"/>
    <property type="match status" value="1"/>
</dbReference>
<dbReference type="InterPro" id="IPR027417">
    <property type="entry name" value="P-loop_NTPase"/>
</dbReference>
<feature type="domain" description="Helicase ATP-binding" evidence="1">
    <location>
        <begin position="236"/>
        <end position="389"/>
    </location>
</feature>
<dbReference type="Gene3D" id="3.30.870.10">
    <property type="entry name" value="Endonuclease Chain A"/>
    <property type="match status" value="1"/>
</dbReference>